<accession>A0A6G1FR33</accession>
<dbReference type="EMBL" id="ML975187">
    <property type="protein sequence ID" value="KAF1808233.1"/>
    <property type="molecule type" value="Genomic_DNA"/>
</dbReference>
<organism evidence="1">
    <name type="scientific">Eremomyces bilateralis CBS 781.70</name>
    <dbReference type="NCBI Taxonomy" id="1392243"/>
    <lineage>
        <taxon>Eukaryota</taxon>
        <taxon>Fungi</taxon>
        <taxon>Dikarya</taxon>
        <taxon>Ascomycota</taxon>
        <taxon>Pezizomycotina</taxon>
        <taxon>Dothideomycetes</taxon>
        <taxon>Dothideomycetes incertae sedis</taxon>
        <taxon>Eremomycetales</taxon>
        <taxon>Eremomycetaceae</taxon>
        <taxon>Eremomyces</taxon>
    </lineage>
</organism>
<proteinExistence type="predicted"/>
<evidence type="ECO:0000313" key="2">
    <source>
        <dbReference type="Proteomes" id="UP000504638"/>
    </source>
</evidence>
<evidence type="ECO:0000313" key="1">
    <source>
        <dbReference type="EMBL" id="KAF1808233.1"/>
    </source>
</evidence>
<name>A0A6G1FR33_9PEZI</name>
<dbReference type="Proteomes" id="UP000504638">
    <property type="component" value="Unplaced"/>
</dbReference>
<sequence>MQDIPAYQKPWDLGVQHGNWQKTDSFIGSKVENPLDAEFPWSRSFGGHLRLYQTELRLGSEPSRCDLCETLQCFPASAISRLVSQILNMYPKLLQFFMARGHFSCEQAGQLQRELFLSLLFYATPPRIQTGAWQRKARPISRTDASTRLDGTDAIRLITALGNEWQN</sequence>
<gene>
    <name evidence="1 3" type="ORF">P152DRAFT_227556</name>
</gene>
<keyword evidence="2" id="KW-1185">Reference proteome</keyword>
<dbReference type="RefSeq" id="XP_033529864.1">
    <property type="nucleotide sequence ID" value="XM_033674533.1"/>
</dbReference>
<reference evidence="1 3" key="1">
    <citation type="submission" date="2020-01" db="EMBL/GenBank/DDBJ databases">
        <authorList>
            <consortium name="DOE Joint Genome Institute"/>
            <person name="Haridas S."/>
            <person name="Albert R."/>
            <person name="Binder M."/>
            <person name="Bloem J."/>
            <person name="Labutti K."/>
            <person name="Salamov A."/>
            <person name="Andreopoulos B."/>
            <person name="Baker S.E."/>
            <person name="Barry K."/>
            <person name="Bills G."/>
            <person name="Bluhm B.H."/>
            <person name="Cannon C."/>
            <person name="Castanera R."/>
            <person name="Culley D.E."/>
            <person name="Daum C."/>
            <person name="Ezra D."/>
            <person name="Gonzalez J.B."/>
            <person name="Henrissat B."/>
            <person name="Kuo A."/>
            <person name="Liang C."/>
            <person name="Lipzen A."/>
            <person name="Lutzoni F."/>
            <person name="Magnuson J."/>
            <person name="Mondo S."/>
            <person name="Nolan M."/>
            <person name="Ohm R."/>
            <person name="Pangilinan J."/>
            <person name="Park H.-J."/>
            <person name="Ramirez L."/>
            <person name="Alfaro M."/>
            <person name="Sun H."/>
            <person name="Tritt A."/>
            <person name="Yoshinaga Y."/>
            <person name="Zwiers L.-H."/>
            <person name="Turgeon B.G."/>
            <person name="Goodwin S.B."/>
            <person name="Spatafora J.W."/>
            <person name="Crous P.W."/>
            <person name="Grigoriev I.V."/>
        </authorList>
    </citation>
    <scope>NUCLEOTIDE SEQUENCE</scope>
    <source>
        <strain evidence="1 3">CBS 781.70</strain>
    </source>
</reference>
<reference evidence="3" key="3">
    <citation type="submission" date="2025-04" db="UniProtKB">
        <authorList>
            <consortium name="RefSeq"/>
        </authorList>
    </citation>
    <scope>IDENTIFICATION</scope>
    <source>
        <strain evidence="3">CBS 781.70</strain>
    </source>
</reference>
<protein>
    <submittedName>
        <fullName evidence="1 3">Uncharacterized protein</fullName>
    </submittedName>
</protein>
<reference evidence="3" key="2">
    <citation type="submission" date="2020-04" db="EMBL/GenBank/DDBJ databases">
        <authorList>
            <consortium name="NCBI Genome Project"/>
        </authorList>
    </citation>
    <scope>NUCLEOTIDE SEQUENCE</scope>
    <source>
        <strain evidence="3">CBS 781.70</strain>
    </source>
</reference>
<dbReference type="GeneID" id="54415103"/>
<dbReference type="AlphaFoldDB" id="A0A6G1FR33"/>
<evidence type="ECO:0000313" key="3">
    <source>
        <dbReference type="RefSeq" id="XP_033529864.1"/>
    </source>
</evidence>